<evidence type="ECO:0000313" key="7">
    <source>
        <dbReference type="EMBL" id="KRG18551.1"/>
    </source>
</evidence>
<dbReference type="Proteomes" id="UP000051494">
    <property type="component" value="Unassembled WGS sequence"/>
</dbReference>
<dbReference type="GO" id="GO:0071555">
    <property type="term" value="P:cell wall organization"/>
    <property type="evidence" value="ECO:0007669"/>
    <property type="project" value="UniProtKB-KW"/>
</dbReference>
<dbReference type="PROSITE" id="PS51724">
    <property type="entry name" value="SPOR"/>
    <property type="match status" value="1"/>
</dbReference>
<evidence type="ECO:0000256" key="4">
    <source>
        <dbReference type="HAMAP-Rule" id="MF_02071"/>
    </source>
</evidence>
<organism evidence="7">
    <name type="scientific">Candidatus Berkiella cookevillensis</name>
    <dbReference type="NCBI Taxonomy" id="437022"/>
    <lineage>
        <taxon>Bacteria</taxon>
        <taxon>Pseudomonadati</taxon>
        <taxon>Pseudomonadota</taxon>
        <taxon>Gammaproteobacteria</taxon>
        <taxon>Candidatus Berkiellales</taxon>
        <taxon>Candidatus Berkiellaceae</taxon>
        <taxon>Candidatus Berkiella</taxon>
    </lineage>
</organism>
<keyword evidence="3 4" id="KW-0961">Cell wall biogenesis/degradation</keyword>
<dbReference type="CDD" id="cd22268">
    <property type="entry name" value="DPBB_RlpA-like"/>
    <property type="match status" value="1"/>
</dbReference>
<keyword evidence="1" id="KW-0732">Signal</keyword>
<dbReference type="InterPro" id="IPR036908">
    <property type="entry name" value="RlpA-like_sf"/>
</dbReference>
<evidence type="ECO:0000256" key="3">
    <source>
        <dbReference type="ARBA" id="ARBA00023316"/>
    </source>
</evidence>
<dbReference type="SUPFAM" id="SSF50685">
    <property type="entry name" value="Barwin-like endoglucanases"/>
    <property type="match status" value="1"/>
</dbReference>
<dbReference type="Gene3D" id="3.30.70.1070">
    <property type="entry name" value="Sporulation related repeat"/>
    <property type="match status" value="1"/>
</dbReference>
<dbReference type="GO" id="GO:0009279">
    <property type="term" value="C:cell outer membrane"/>
    <property type="evidence" value="ECO:0007669"/>
    <property type="project" value="TreeGrafter"/>
</dbReference>
<dbReference type="RefSeq" id="WP_057624535.1">
    <property type="nucleotide sequence ID" value="NZ_LKHV02000001.1"/>
</dbReference>
<protein>
    <recommendedName>
        <fullName evidence="4">Endolytic peptidoglycan transglycosylase RlpA</fullName>
        <ecNumber evidence="4">4.2.2.-</ecNumber>
    </recommendedName>
</protein>
<reference evidence="7" key="1">
    <citation type="submission" date="2015-09" db="EMBL/GenBank/DDBJ databases">
        <title>Draft Genome Sequences of Two Novel Amoeba-resistant Intranuclear Bacteria, Candidatus Berkiella cookevillensis and Candidatus Berkiella aquae.</title>
        <authorList>
            <person name="Mehari Y.T."/>
            <person name="Arivett B.A."/>
            <person name="Farone A.L."/>
            <person name="Gunderson J.H."/>
            <person name="Farone M.B."/>
        </authorList>
    </citation>
    <scope>NUCLEOTIDE SEQUENCE [LARGE SCALE GENOMIC DNA]</scope>
    <source>
        <strain evidence="7">CC99</strain>
    </source>
</reference>
<comment type="caution">
    <text evidence="7">The sequence shown here is derived from an EMBL/GenBank/DDBJ whole genome shotgun (WGS) entry which is preliminary data.</text>
</comment>
<reference evidence="8" key="2">
    <citation type="journal article" date="2016" name="Genome Announc.">
        <title>Draft Genome Sequences of Two Novel Amoeba-Resistant Intranuclear Bacteria, 'Candidatus Berkiella cookevillensis' and 'Candidatus Berkiella aquae'.</title>
        <authorList>
            <person name="Mehari Y.T."/>
            <person name="Arivett B.A."/>
            <person name="Farone A.L."/>
            <person name="Gunderson J.H."/>
            <person name="Farone M.B."/>
        </authorList>
    </citation>
    <scope>NUCLEOTIDE SEQUENCE</scope>
    <source>
        <strain evidence="8">CC99</strain>
    </source>
</reference>
<evidence type="ECO:0000313" key="8">
    <source>
        <dbReference type="EMBL" id="MCS5707871.1"/>
    </source>
</evidence>
<comment type="similarity">
    <text evidence="4 5">Belongs to the RlpA family.</text>
</comment>
<gene>
    <name evidence="4" type="primary">rlpA</name>
    <name evidence="8" type="ORF">CC99x_003030</name>
    <name evidence="7" type="ORF">CC99x_01436</name>
</gene>
<comment type="subcellular location">
    <subcellularLocation>
        <location evidence="4">Cell membrane</location>
        <topology evidence="4">Lipid-anchor</topology>
    </subcellularLocation>
</comment>
<reference evidence="8" key="3">
    <citation type="submission" date="2021-06" db="EMBL/GenBank/DDBJ databases">
        <title>Genomic Description and Analysis of Intracellular Bacteria, Candidatus Berkiella cookevillensis and Candidatus Berkiella aquae.</title>
        <authorList>
            <person name="Kidane D.T."/>
            <person name="Mehari Y.T."/>
            <person name="Rice F.C."/>
            <person name="Arivett B.A."/>
            <person name="Farone A.L."/>
            <person name="Berk S.G."/>
            <person name="Farone M.B."/>
        </authorList>
    </citation>
    <scope>NUCLEOTIDE SEQUENCE</scope>
    <source>
        <strain evidence="8">CC99</strain>
    </source>
</reference>
<dbReference type="Pfam" id="PF05036">
    <property type="entry name" value="SPOR"/>
    <property type="match status" value="1"/>
</dbReference>
<keyword evidence="4" id="KW-1003">Cell membrane</keyword>
<dbReference type="OrthoDB" id="9779128at2"/>
<dbReference type="HAMAP" id="MF_02071">
    <property type="entry name" value="RlpA"/>
    <property type="match status" value="1"/>
</dbReference>
<dbReference type="GO" id="GO:0008932">
    <property type="term" value="F:lytic endotransglycosylase activity"/>
    <property type="evidence" value="ECO:0007669"/>
    <property type="project" value="UniProtKB-UniRule"/>
</dbReference>
<dbReference type="GO" id="GO:0005886">
    <property type="term" value="C:plasma membrane"/>
    <property type="evidence" value="ECO:0007669"/>
    <property type="project" value="UniProtKB-SubCell"/>
</dbReference>
<dbReference type="InterPro" id="IPR007730">
    <property type="entry name" value="SPOR-like_dom"/>
</dbReference>
<dbReference type="GO" id="GO:0042834">
    <property type="term" value="F:peptidoglycan binding"/>
    <property type="evidence" value="ECO:0007669"/>
    <property type="project" value="InterPro"/>
</dbReference>
<dbReference type="GO" id="GO:0000270">
    <property type="term" value="P:peptidoglycan metabolic process"/>
    <property type="evidence" value="ECO:0007669"/>
    <property type="project" value="UniProtKB-UniRule"/>
</dbReference>
<dbReference type="EMBL" id="LKHV02000001">
    <property type="protein sequence ID" value="MCS5707871.1"/>
    <property type="molecule type" value="Genomic_DNA"/>
</dbReference>
<evidence type="ECO:0000256" key="5">
    <source>
        <dbReference type="RuleBase" id="RU003495"/>
    </source>
</evidence>
<keyword evidence="2 4" id="KW-0456">Lyase</keyword>
<dbReference type="EC" id="4.2.2.-" evidence="4"/>
<keyword evidence="9" id="KW-1185">Reference proteome</keyword>
<dbReference type="InterPro" id="IPR034718">
    <property type="entry name" value="RlpA"/>
</dbReference>
<dbReference type="InterPro" id="IPR012997">
    <property type="entry name" value="RplA"/>
</dbReference>
<dbReference type="InterPro" id="IPR009009">
    <property type="entry name" value="RlpA-like_DPBB"/>
</dbReference>
<dbReference type="EMBL" id="LKHV01000006">
    <property type="protein sequence ID" value="KRG18551.1"/>
    <property type="molecule type" value="Genomic_DNA"/>
</dbReference>
<proteinExistence type="inferred from homology"/>
<dbReference type="STRING" id="437022.CC99x_01436"/>
<sequence>MAKGKWIGALLFCSAFLSGCTLFPKKHDPYQVDGPPLVERDVSKIPDARPKVEPFSKYGNPRSYEVFGQKYHVMASNKDYQAKGIASWYGRKFHGKRTSSGEPYDMFAMTAAHKTLPIPTYAKVKNLKNGKEIIVKINDRGPFADDRILDLSYAAAKKLGVYDSGTAMVQVTAIDAHSFYKKSSSTVASSATNKASTTAISTAAASSTPSKTTTAVASASSSSSGAQKPVYIQLGAFKSKENADKLAAQANQITNKWEQVMISVLSPITNSPLYKVRVGPIVDLELAENVKNELAQLSLSKLVFE</sequence>
<comment type="function">
    <text evidence="4">Lytic transglycosylase with a strong preference for naked glycan strands that lack stem peptides.</text>
</comment>
<evidence type="ECO:0000313" key="9">
    <source>
        <dbReference type="Proteomes" id="UP000051494"/>
    </source>
</evidence>
<dbReference type="Pfam" id="PF03330">
    <property type="entry name" value="DPBB_1"/>
    <property type="match status" value="1"/>
</dbReference>
<dbReference type="FunFam" id="2.40.40.10:FF:000003">
    <property type="entry name" value="Endolytic peptidoglycan transglycosylase RlpA"/>
    <property type="match status" value="1"/>
</dbReference>
<dbReference type="InterPro" id="IPR036680">
    <property type="entry name" value="SPOR-like_sf"/>
</dbReference>
<dbReference type="NCBIfam" id="TIGR00413">
    <property type="entry name" value="rlpA"/>
    <property type="match status" value="1"/>
</dbReference>
<keyword evidence="4" id="KW-0449">Lipoprotein</keyword>
<keyword evidence="4" id="KW-0564">Palmitate</keyword>
<dbReference type="PANTHER" id="PTHR34183:SF1">
    <property type="entry name" value="ENDOLYTIC PEPTIDOGLYCAN TRANSGLYCOSYLASE RLPA"/>
    <property type="match status" value="1"/>
</dbReference>
<evidence type="ECO:0000259" key="6">
    <source>
        <dbReference type="PROSITE" id="PS51724"/>
    </source>
</evidence>
<dbReference type="SUPFAM" id="SSF110997">
    <property type="entry name" value="Sporulation related repeat"/>
    <property type="match status" value="1"/>
</dbReference>
<keyword evidence="4" id="KW-0472">Membrane</keyword>
<name>A0A0Q9YPT6_9GAMM</name>
<feature type="domain" description="SPOR" evidence="6">
    <location>
        <begin position="224"/>
        <end position="305"/>
    </location>
</feature>
<dbReference type="PATRIC" id="fig|1590042.3.peg.1461"/>
<evidence type="ECO:0000256" key="1">
    <source>
        <dbReference type="ARBA" id="ARBA00022729"/>
    </source>
</evidence>
<dbReference type="AlphaFoldDB" id="A0A0Q9YPT6"/>
<accession>A0A0Q9YPT6</accession>
<dbReference type="PROSITE" id="PS51257">
    <property type="entry name" value="PROKAR_LIPOPROTEIN"/>
    <property type="match status" value="1"/>
</dbReference>
<dbReference type="Gene3D" id="2.40.40.10">
    <property type="entry name" value="RlpA-like domain"/>
    <property type="match status" value="1"/>
</dbReference>
<dbReference type="PANTHER" id="PTHR34183">
    <property type="entry name" value="ENDOLYTIC PEPTIDOGLYCAN TRANSGLYCOSYLASE RLPA"/>
    <property type="match status" value="1"/>
</dbReference>
<evidence type="ECO:0000256" key="2">
    <source>
        <dbReference type="ARBA" id="ARBA00023239"/>
    </source>
</evidence>